<proteinExistence type="predicted"/>
<dbReference type="PROSITE" id="PS50862">
    <property type="entry name" value="AA_TRNA_LIGASE_II"/>
    <property type="match status" value="1"/>
</dbReference>
<dbReference type="InterPro" id="IPR006195">
    <property type="entry name" value="aa-tRNA-synth_II"/>
</dbReference>
<dbReference type="NCBIfam" id="NF006828">
    <property type="entry name" value="PRK09350.1"/>
    <property type="match status" value="1"/>
</dbReference>
<comment type="subunit">
    <text evidence="1">Homodimer.</text>
</comment>
<dbReference type="InterPro" id="IPR004364">
    <property type="entry name" value="Aa-tRNA-synt_II"/>
</dbReference>
<evidence type="ECO:0000256" key="4">
    <source>
        <dbReference type="ARBA" id="ARBA00022840"/>
    </source>
</evidence>
<dbReference type="GO" id="GO:0005524">
    <property type="term" value="F:ATP binding"/>
    <property type="evidence" value="ECO:0007669"/>
    <property type="project" value="UniProtKB-KW"/>
</dbReference>
<name>A0A451A0V7_9GAMM</name>
<dbReference type="AlphaFoldDB" id="A0A451A0V7"/>
<evidence type="ECO:0000313" key="7">
    <source>
        <dbReference type="EMBL" id="VFK59660.1"/>
    </source>
</evidence>
<keyword evidence="3" id="KW-0547">Nucleotide-binding</keyword>
<dbReference type="PANTHER" id="PTHR42918">
    <property type="entry name" value="LYSYL-TRNA SYNTHETASE"/>
    <property type="match status" value="1"/>
</dbReference>
<reference evidence="7" key="1">
    <citation type="submission" date="2019-02" db="EMBL/GenBank/DDBJ databases">
        <authorList>
            <person name="Gruber-Vodicka R. H."/>
            <person name="Seah K. B. B."/>
        </authorList>
    </citation>
    <scope>NUCLEOTIDE SEQUENCE</scope>
    <source>
        <strain evidence="7">BECK_BY1</strain>
    </source>
</reference>
<evidence type="ECO:0000256" key="5">
    <source>
        <dbReference type="ARBA" id="ARBA00052794"/>
    </source>
</evidence>
<keyword evidence="7" id="KW-0030">Aminoacyl-tRNA synthetase</keyword>
<evidence type="ECO:0000256" key="1">
    <source>
        <dbReference type="ARBA" id="ARBA00011738"/>
    </source>
</evidence>
<dbReference type="SUPFAM" id="SSF55681">
    <property type="entry name" value="Class II aaRS and biotin synthetases"/>
    <property type="match status" value="1"/>
</dbReference>
<dbReference type="GO" id="GO:0000049">
    <property type="term" value="F:tRNA binding"/>
    <property type="evidence" value="ECO:0007669"/>
    <property type="project" value="TreeGrafter"/>
</dbReference>
<evidence type="ECO:0000256" key="2">
    <source>
        <dbReference type="ARBA" id="ARBA00022598"/>
    </source>
</evidence>
<protein>
    <submittedName>
        <fullName evidence="7">Lysyl-tRNA synthetase, class 2</fullName>
    </submittedName>
</protein>
<dbReference type="PANTHER" id="PTHR42918:SF6">
    <property type="entry name" value="ELONGATION FACTOR P--(R)-BETA-LYSINE LIGASE"/>
    <property type="match status" value="1"/>
</dbReference>
<sequence>MISPKIPTNANTDGGSEDWRPTADLKALGLRAELLARIRRFFAERHVLEVETPLLASTTTTDLHLASMEASCPTGTGQIETGQINQRLFLQTSPESFMKRLLAAGSGPIFQICKAFRAGELGRYHNPEFTLLEWYRPGFDREKLMDEVELLVGSILPIGPAKRMTYTHAFQQHANLDPFQAPLSTLRDCARGLGFAPEDTYTLDRDACLDLILSQVVQPALGQGAVFIYNFPATQASMARIVADDPLVAERFELFVNGIELANGYHELADSREQRDRFLADIEKRRQMRLPRLPVDERLLTALGHGLPDCAGVALGVDRLLMLLAETDLEAVLAFPFPRV</sequence>
<dbReference type="Gene3D" id="3.30.930.10">
    <property type="entry name" value="Bira Bifunctional Protein, Domain 2"/>
    <property type="match status" value="1"/>
</dbReference>
<dbReference type="GO" id="GO:0005829">
    <property type="term" value="C:cytosol"/>
    <property type="evidence" value="ECO:0007669"/>
    <property type="project" value="TreeGrafter"/>
</dbReference>
<dbReference type="GO" id="GO:0006430">
    <property type="term" value="P:lysyl-tRNA aminoacylation"/>
    <property type="evidence" value="ECO:0007669"/>
    <property type="project" value="InterPro"/>
</dbReference>
<keyword evidence="2" id="KW-0436">Ligase</keyword>
<comment type="catalytic activity">
    <reaction evidence="5">
        <text>D-beta-lysine + L-lysyl-[protein] + ATP = N(6)-((3R)-3,6-diaminohexanoyl)-L-lysyl-[protein] + AMP + diphosphate + H(+)</text>
        <dbReference type="Rhea" id="RHEA:83435"/>
        <dbReference type="Rhea" id="RHEA-COMP:9752"/>
        <dbReference type="Rhea" id="RHEA-COMP:20131"/>
        <dbReference type="ChEBI" id="CHEBI:15378"/>
        <dbReference type="ChEBI" id="CHEBI:29969"/>
        <dbReference type="ChEBI" id="CHEBI:30616"/>
        <dbReference type="ChEBI" id="CHEBI:33019"/>
        <dbReference type="ChEBI" id="CHEBI:84138"/>
        <dbReference type="ChEBI" id="CHEBI:156053"/>
        <dbReference type="ChEBI" id="CHEBI:456215"/>
    </reaction>
    <physiologicalReaction direction="left-to-right" evidence="5">
        <dbReference type="Rhea" id="RHEA:83436"/>
    </physiologicalReaction>
</comment>
<organism evidence="7">
    <name type="scientific">Candidatus Kentrum sp. TUN</name>
    <dbReference type="NCBI Taxonomy" id="2126343"/>
    <lineage>
        <taxon>Bacteria</taxon>
        <taxon>Pseudomonadati</taxon>
        <taxon>Pseudomonadota</taxon>
        <taxon>Gammaproteobacteria</taxon>
        <taxon>Candidatus Kentrum</taxon>
    </lineage>
</organism>
<feature type="domain" description="Aminoacyl-transfer RNA synthetases class-II family profile" evidence="6">
    <location>
        <begin position="30"/>
        <end position="336"/>
    </location>
</feature>
<keyword evidence="4" id="KW-0067">ATP-binding</keyword>
<dbReference type="InterPro" id="IPR045864">
    <property type="entry name" value="aa-tRNA-synth_II/BPL/LPL"/>
</dbReference>
<dbReference type="GO" id="GO:0004824">
    <property type="term" value="F:lysine-tRNA ligase activity"/>
    <property type="evidence" value="ECO:0007669"/>
    <property type="project" value="InterPro"/>
</dbReference>
<dbReference type="Pfam" id="PF00152">
    <property type="entry name" value="tRNA-synt_2"/>
    <property type="match status" value="1"/>
</dbReference>
<evidence type="ECO:0000259" key="6">
    <source>
        <dbReference type="PROSITE" id="PS50862"/>
    </source>
</evidence>
<gene>
    <name evidence="7" type="ORF">BECKTUN1418D_GA0071000_11065</name>
</gene>
<dbReference type="EMBL" id="CAADFX010000106">
    <property type="protein sequence ID" value="VFK59660.1"/>
    <property type="molecule type" value="Genomic_DNA"/>
</dbReference>
<dbReference type="InterPro" id="IPR004525">
    <property type="entry name" value="EpmA"/>
</dbReference>
<dbReference type="NCBIfam" id="TIGR00462">
    <property type="entry name" value="genX"/>
    <property type="match status" value="1"/>
</dbReference>
<accession>A0A451A0V7</accession>
<dbReference type="FunFam" id="3.30.930.10:FF:000017">
    <property type="entry name" value="Elongation factor P--(R)-beta-lysine ligase"/>
    <property type="match status" value="1"/>
</dbReference>
<evidence type="ECO:0000256" key="3">
    <source>
        <dbReference type="ARBA" id="ARBA00022741"/>
    </source>
</evidence>